<accession>E5Y8C0</accession>
<dbReference type="RefSeq" id="WP_005028287.1">
    <property type="nucleotide sequence ID" value="NZ_KE150238.1"/>
</dbReference>
<dbReference type="InterPro" id="IPR050638">
    <property type="entry name" value="AA-Vitamin_Transporters"/>
</dbReference>
<feature type="domain" description="EamA" evidence="7">
    <location>
        <begin position="10"/>
        <end position="143"/>
    </location>
</feature>
<protein>
    <recommendedName>
        <fullName evidence="7">EamA domain-containing protein</fullName>
    </recommendedName>
</protein>
<dbReference type="InterPro" id="IPR000620">
    <property type="entry name" value="EamA_dom"/>
</dbReference>
<proteinExistence type="predicted"/>
<dbReference type="AlphaFoldDB" id="E5Y8C0"/>
<keyword evidence="4 6" id="KW-1133">Transmembrane helix</keyword>
<evidence type="ECO:0000256" key="6">
    <source>
        <dbReference type="SAM" id="Phobius"/>
    </source>
</evidence>
<dbReference type="GeneID" id="78087749"/>
<feature type="transmembrane region" description="Helical" evidence="6">
    <location>
        <begin position="279"/>
        <end position="296"/>
    </location>
</feature>
<keyword evidence="3 6" id="KW-0812">Transmembrane</keyword>
<evidence type="ECO:0000313" key="8">
    <source>
        <dbReference type="EMBL" id="EFV43746.1"/>
    </source>
</evidence>
<feature type="transmembrane region" description="Helical" evidence="6">
    <location>
        <begin position="154"/>
        <end position="174"/>
    </location>
</feature>
<evidence type="ECO:0000256" key="4">
    <source>
        <dbReference type="ARBA" id="ARBA00022989"/>
    </source>
</evidence>
<evidence type="ECO:0000256" key="1">
    <source>
        <dbReference type="ARBA" id="ARBA00004651"/>
    </source>
</evidence>
<evidence type="ECO:0000259" key="7">
    <source>
        <dbReference type="Pfam" id="PF00892"/>
    </source>
</evidence>
<evidence type="ECO:0000256" key="5">
    <source>
        <dbReference type="ARBA" id="ARBA00023136"/>
    </source>
</evidence>
<dbReference type="InterPro" id="IPR037185">
    <property type="entry name" value="EmrE-like"/>
</dbReference>
<dbReference type="GO" id="GO:0005886">
    <property type="term" value="C:plasma membrane"/>
    <property type="evidence" value="ECO:0007669"/>
    <property type="project" value="UniProtKB-SubCell"/>
</dbReference>
<dbReference type="PANTHER" id="PTHR32322:SF18">
    <property type="entry name" value="S-ADENOSYLMETHIONINE_S-ADENOSYLHOMOCYSTEINE TRANSPORTER"/>
    <property type="match status" value="1"/>
</dbReference>
<feature type="transmembrane region" description="Helical" evidence="6">
    <location>
        <begin position="223"/>
        <end position="243"/>
    </location>
</feature>
<comment type="caution">
    <text evidence="8">The sequence shown here is derived from an EMBL/GenBank/DDBJ whole genome shotgun (WGS) entry which is preliminary data.</text>
</comment>
<dbReference type="Gene3D" id="1.10.3730.20">
    <property type="match status" value="1"/>
</dbReference>
<feature type="domain" description="EamA" evidence="7">
    <location>
        <begin position="155"/>
        <end position="297"/>
    </location>
</feature>
<keyword evidence="9" id="KW-1185">Reference proteome</keyword>
<feature type="transmembrane region" description="Helical" evidence="6">
    <location>
        <begin position="255"/>
        <end position="273"/>
    </location>
</feature>
<keyword evidence="2" id="KW-1003">Cell membrane</keyword>
<gene>
    <name evidence="8" type="ORF">HMPREF0179_02438</name>
</gene>
<evidence type="ECO:0000256" key="2">
    <source>
        <dbReference type="ARBA" id="ARBA00022475"/>
    </source>
</evidence>
<dbReference type="eggNOG" id="COG0697">
    <property type="taxonomic scope" value="Bacteria"/>
</dbReference>
<comment type="subcellular location">
    <subcellularLocation>
        <location evidence="1">Cell membrane</location>
        <topology evidence="1">Multi-pass membrane protein</topology>
    </subcellularLocation>
</comment>
<dbReference type="Proteomes" id="UP000006034">
    <property type="component" value="Unassembled WGS sequence"/>
</dbReference>
<dbReference type="HOGENOM" id="CLU_033863_4_0_7"/>
<sequence>MTEIQKKTLIGCVCAVSCEILFGLSYLFTKKITSDVDAVTLLGWRFLLAFIMMNVLLIAGYIDINIKKKHLPSLLKIAVLQPIAYFTCETFGIQMTTASESGSIIACIPIASLVASILFLQKKPTRFQTSGICLTVVGVIVCVTAKGFESSFNGIGYIMLCMAVLSYSLYCVSAEKAYKTTSIEKTYVMIACGACFFATMAIARSIAAGTVVDLFMLPFQNTVFLFSILYLGIASSVLSFVLFNISISSIGTNKASSFVGISTAVSVLAGVFILDEKFSAMQCYGTLIILLGVYIANMKSRFFWR</sequence>
<dbReference type="Pfam" id="PF00892">
    <property type="entry name" value="EamA"/>
    <property type="match status" value="2"/>
</dbReference>
<feature type="transmembrane region" description="Helical" evidence="6">
    <location>
        <begin position="127"/>
        <end position="148"/>
    </location>
</feature>
<dbReference type="STRING" id="563192.HMPREF0179_02438"/>
<evidence type="ECO:0000313" key="9">
    <source>
        <dbReference type="Proteomes" id="UP000006034"/>
    </source>
</evidence>
<dbReference type="EMBL" id="ADCP02000001">
    <property type="protein sequence ID" value="EFV43746.1"/>
    <property type="molecule type" value="Genomic_DNA"/>
</dbReference>
<feature type="transmembrane region" description="Helical" evidence="6">
    <location>
        <begin position="9"/>
        <end position="29"/>
    </location>
</feature>
<evidence type="ECO:0000256" key="3">
    <source>
        <dbReference type="ARBA" id="ARBA00022692"/>
    </source>
</evidence>
<keyword evidence="5 6" id="KW-0472">Membrane</keyword>
<feature type="transmembrane region" description="Helical" evidence="6">
    <location>
        <begin position="41"/>
        <end position="62"/>
    </location>
</feature>
<name>E5Y8C0_BILW3</name>
<reference evidence="8 9" key="1">
    <citation type="submission" date="2010-10" db="EMBL/GenBank/DDBJ databases">
        <authorList>
            <consortium name="The Broad Institute Genome Sequencing Platform"/>
            <person name="Ward D."/>
            <person name="Earl A."/>
            <person name="Feldgarden M."/>
            <person name="Young S.K."/>
            <person name="Gargeya S."/>
            <person name="Zeng Q."/>
            <person name="Alvarado L."/>
            <person name="Berlin A."/>
            <person name="Bochicchio J."/>
            <person name="Chapman S.B."/>
            <person name="Chen Z."/>
            <person name="Freedman E."/>
            <person name="Gellesch M."/>
            <person name="Goldberg J."/>
            <person name="Griggs A."/>
            <person name="Gujja S."/>
            <person name="Heilman E."/>
            <person name="Heiman D."/>
            <person name="Howarth C."/>
            <person name="Mehta T."/>
            <person name="Neiman D."/>
            <person name="Pearson M."/>
            <person name="Roberts A."/>
            <person name="Saif S."/>
            <person name="Shea T."/>
            <person name="Shenoy N."/>
            <person name="Sisk P."/>
            <person name="Stolte C."/>
            <person name="Sykes S."/>
            <person name="White J."/>
            <person name="Yandava C."/>
            <person name="Allen-Vercoe E."/>
            <person name="Sibley C."/>
            <person name="Ambrose C.E."/>
            <person name="Strauss J."/>
            <person name="Daigneault M."/>
            <person name="Haas B."/>
            <person name="Nusbaum C."/>
            <person name="Birren B."/>
        </authorList>
    </citation>
    <scope>NUCLEOTIDE SEQUENCE [LARGE SCALE GENOMIC DNA]</scope>
    <source>
        <strain evidence="8 9">3_1_6</strain>
    </source>
</reference>
<dbReference type="OrthoDB" id="4167046at2"/>
<feature type="transmembrane region" description="Helical" evidence="6">
    <location>
        <begin position="186"/>
        <end position="203"/>
    </location>
</feature>
<reference evidence="8 9" key="2">
    <citation type="submission" date="2013-04" db="EMBL/GenBank/DDBJ databases">
        <title>The Genome Sequence of Bilophila wadsworthia 3_1_6.</title>
        <authorList>
            <consortium name="The Broad Institute Genomics Platform"/>
            <person name="Earl A."/>
            <person name="Ward D."/>
            <person name="Feldgarden M."/>
            <person name="Gevers D."/>
            <person name="Sibley C."/>
            <person name="Strauss J."/>
            <person name="Allen-Vercoe E."/>
            <person name="Walker B."/>
            <person name="Young S."/>
            <person name="Zeng Q."/>
            <person name="Gargeya S."/>
            <person name="Fitzgerald M."/>
            <person name="Haas B."/>
            <person name="Abouelleil A."/>
            <person name="Allen A.W."/>
            <person name="Alvarado L."/>
            <person name="Arachchi H.M."/>
            <person name="Berlin A.M."/>
            <person name="Chapman S.B."/>
            <person name="Gainer-Dewar J."/>
            <person name="Goldberg J."/>
            <person name="Griggs A."/>
            <person name="Gujja S."/>
            <person name="Hansen M."/>
            <person name="Howarth C."/>
            <person name="Imamovic A."/>
            <person name="Ireland A."/>
            <person name="Larimer J."/>
            <person name="McCowan C."/>
            <person name="Murphy C."/>
            <person name="Pearson M."/>
            <person name="Poon T.W."/>
            <person name="Priest M."/>
            <person name="Roberts A."/>
            <person name="Saif S."/>
            <person name="Shea T."/>
            <person name="Sisk P."/>
            <person name="Sykes S."/>
            <person name="Wortman J."/>
            <person name="Nusbaum C."/>
            <person name="Birren B."/>
        </authorList>
    </citation>
    <scope>NUCLEOTIDE SEQUENCE [LARGE SCALE GENOMIC DNA]</scope>
    <source>
        <strain evidence="8 9">3_1_6</strain>
    </source>
</reference>
<dbReference type="SUPFAM" id="SSF103481">
    <property type="entry name" value="Multidrug resistance efflux transporter EmrE"/>
    <property type="match status" value="2"/>
</dbReference>
<dbReference type="PANTHER" id="PTHR32322">
    <property type="entry name" value="INNER MEMBRANE TRANSPORTER"/>
    <property type="match status" value="1"/>
</dbReference>
<feature type="transmembrane region" description="Helical" evidence="6">
    <location>
        <begin position="101"/>
        <end position="120"/>
    </location>
</feature>
<organism evidence="8 9">
    <name type="scientific">Bilophila wadsworthia (strain 3_1_6)</name>
    <dbReference type="NCBI Taxonomy" id="563192"/>
    <lineage>
        <taxon>Bacteria</taxon>
        <taxon>Pseudomonadati</taxon>
        <taxon>Thermodesulfobacteriota</taxon>
        <taxon>Desulfovibrionia</taxon>
        <taxon>Desulfovibrionales</taxon>
        <taxon>Desulfovibrionaceae</taxon>
        <taxon>Bilophila</taxon>
    </lineage>
</organism>
<feature type="transmembrane region" description="Helical" evidence="6">
    <location>
        <begin position="74"/>
        <end position="95"/>
    </location>
</feature>